<accession>A0A9W6SKH0</accession>
<keyword evidence="1" id="KW-0472">Membrane</keyword>
<organism evidence="2 3">
    <name type="scientific">Actinorhabdospora filicis</name>
    <dbReference type="NCBI Taxonomy" id="1785913"/>
    <lineage>
        <taxon>Bacteria</taxon>
        <taxon>Bacillati</taxon>
        <taxon>Actinomycetota</taxon>
        <taxon>Actinomycetes</taxon>
        <taxon>Micromonosporales</taxon>
        <taxon>Micromonosporaceae</taxon>
        <taxon>Actinorhabdospora</taxon>
    </lineage>
</organism>
<evidence type="ECO:0000256" key="1">
    <source>
        <dbReference type="SAM" id="Phobius"/>
    </source>
</evidence>
<name>A0A9W6SKH0_9ACTN</name>
<dbReference type="Proteomes" id="UP001165079">
    <property type="component" value="Unassembled WGS sequence"/>
</dbReference>
<dbReference type="RefSeq" id="WP_285663821.1">
    <property type="nucleotide sequence ID" value="NZ_BSTX01000002.1"/>
</dbReference>
<comment type="caution">
    <text evidence="2">The sequence shown here is derived from an EMBL/GenBank/DDBJ whole genome shotgun (WGS) entry which is preliminary data.</text>
</comment>
<keyword evidence="3" id="KW-1185">Reference proteome</keyword>
<reference evidence="2" key="1">
    <citation type="submission" date="2023-03" db="EMBL/GenBank/DDBJ databases">
        <title>Actinorhabdospora filicis NBRC 111898.</title>
        <authorList>
            <person name="Ichikawa N."/>
            <person name="Sato H."/>
            <person name="Tonouchi N."/>
        </authorList>
    </citation>
    <scope>NUCLEOTIDE SEQUENCE</scope>
    <source>
        <strain evidence="2">NBRC 111898</strain>
    </source>
</reference>
<keyword evidence="1" id="KW-1133">Transmembrane helix</keyword>
<feature type="transmembrane region" description="Helical" evidence="1">
    <location>
        <begin position="112"/>
        <end position="133"/>
    </location>
</feature>
<keyword evidence="1" id="KW-0812">Transmembrane</keyword>
<proteinExistence type="predicted"/>
<evidence type="ECO:0000313" key="2">
    <source>
        <dbReference type="EMBL" id="GLZ78674.1"/>
    </source>
</evidence>
<dbReference type="EMBL" id="BSTX01000002">
    <property type="protein sequence ID" value="GLZ78674.1"/>
    <property type="molecule type" value="Genomic_DNA"/>
</dbReference>
<dbReference type="AlphaFoldDB" id="A0A9W6SKH0"/>
<sequence>MNPSFWRLPFAAITWRRLAHVLTGAVLAPVLLIPLLFGWGVRLELARARWIGAVPGVRPRPALYGLANLALAVPFGVFFGYLCLLWPYWVSYPVVFWDADLAHGTWGGPTRLGAFAVHTSPALVMLFVGPWLLKQAARAHAAVVRRLL</sequence>
<protein>
    <submittedName>
        <fullName evidence="2">Uncharacterized protein</fullName>
    </submittedName>
</protein>
<feature type="transmembrane region" description="Helical" evidence="1">
    <location>
        <begin position="20"/>
        <end position="41"/>
    </location>
</feature>
<feature type="transmembrane region" description="Helical" evidence="1">
    <location>
        <begin position="62"/>
        <end position="89"/>
    </location>
</feature>
<evidence type="ECO:0000313" key="3">
    <source>
        <dbReference type="Proteomes" id="UP001165079"/>
    </source>
</evidence>
<gene>
    <name evidence="2" type="ORF">Afil01_34810</name>
</gene>